<evidence type="ECO:0000256" key="2">
    <source>
        <dbReference type="ARBA" id="ARBA00022759"/>
    </source>
</evidence>
<dbReference type="GO" id="GO:0033557">
    <property type="term" value="C:Slx1-Slx4 complex"/>
    <property type="evidence" value="ECO:0007669"/>
    <property type="project" value="UniProtKB-UniRule"/>
</dbReference>
<keyword evidence="6 8" id="KW-0234">DNA repair</keyword>
<evidence type="ECO:0000256" key="6">
    <source>
        <dbReference type="ARBA" id="ARBA00023204"/>
    </source>
</evidence>
<evidence type="ECO:0000256" key="8">
    <source>
        <dbReference type="HAMAP-Rule" id="MF_03100"/>
    </source>
</evidence>
<evidence type="ECO:0000256" key="3">
    <source>
        <dbReference type="ARBA" id="ARBA00022763"/>
    </source>
</evidence>
<comment type="subunit">
    <text evidence="8">Forms a heterodimer with SLX4.</text>
</comment>
<dbReference type="InterPro" id="IPR000305">
    <property type="entry name" value="GIY-YIG_endonuc"/>
</dbReference>
<keyword evidence="12" id="KW-1185">Reference proteome</keyword>
<dbReference type="RefSeq" id="XP_060282466.1">
    <property type="nucleotide sequence ID" value="XM_060428255.1"/>
</dbReference>
<proteinExistence type="inferred from homology"/>
<reference evidence="11" key="1">
    <citation type="submission" date="2023-06" db="EMBL/GenBank/DDBJ databases">
        <title>Genome-scale phylogeny and comparative genomics of the fungal order Sordariales.</title>
        <authorList>
            <consortium name="Lawrence Berkeley National Laboratory"/>
            <person name="Hensen N."/>
            <person name="Bonometti L."/>
            <person name="Westerberg I."/>
            <person name="Brannstrom I.O."/>
            <person name="Guillou S."/>
            <person name="Cros-Aarteil S."/>
            <person name="Calhoun S."/>
            <person name="Haridas S."/>
            <person name="Kuo A."/>
            <person name="Mondo S."/>
            <person name="Pangilinan J."/>
            <person name="Riley R."/>
            <person name="Labutti K."/>
            <person name="Andreopoulos B."/>
            <person name="Lipzen A."/>
            <person name="Chen C."/>
            <person name="Yanf M."/>
            <person name="Daum C."/>
            <person name="Ng V."/>
            <person name="Clum A."/>
            <person name="Steindorff A."/>
            <person name="Ohm R."/>
            <person name="Martin F."/>
            <person name="Silar P."/>
            <person name="Natvig D."/>
            <person name="Lalanne C."/>
            <person name="Gautier V."/>
            <person name="Ament-Velasquez S.L."/>
            <person name="Kruys A."/>
            <person name="Hutchinson M.I."/>
            <person name="Powell A.J."/>
            <person name="Barry K."/>
            <person name="Miller A.N."/>
            <person name="Grigoriev I.V."/>
            <person name="Debuchy R."/>
            <person name="Gladieux P."/>
            <person name="Thoren M.H."/>
            <person name="Johannesson H."/>
        </authorList>
    </citation>
    <scope>NUCLEOTIDE SEQUENCE</scope>
    <source>
        <strain evidence="11">8032-3</strain>
    </source>
</reference>
<dbReference type="Gene3D" id="3.30.40.10">
    <property type="entry name" value="Zinc/RING finger domain, C3HC4 (zinc finger)"/>
    <property type="match status" value="1"/>
</dbReference>
<evidence type="ECO:0000256" key="4">
    <source>
        <dbReference type="ARBA" id="ARBA00022801"/>
    </source>
</evidence>
<evidence type="ECO:0000256" key="5">
    <source>
        <dbReference type="ARBA" id="ARBA00023172"/>
    </source>
</evidence>
<dbReference type="GO" id="GO:0008821">
    <property type="term" value="F:crossover junction DNA endonuclease activity"/>
    <property type="evidence" value="ECO:0007669"/>
    <property type="project" value="TreeGrafter"/>
</dbReference>
<evidence type="ECO:0000313" key="12">
    <source>
        <dbReference type="Proteomes" id="UP001244011"/>
    </source>
</evidence>
<keyword evidence="3 8" id="KW-0227">DNA damage</keyword>
<feature type="domain" description="GIY-YIG" evidence="10">
    <location>
        <begin position="10"/>
        <end position="92"/>
    </location>
</feature>
<dbReference type="InterPro" id="IPR013083">
    <property type="entry name" value="Znf_RING/FYVE/PHD"/>
</dbReference>
<evidence type="ECO:0000259" key="10">
    <source>
        <dbReference type="PROSITE" id="PS50164"/>
    </source>
</evidence>
<comment type="subcellular location">
    <subcellularLocation>
        <location evidence="8">Nucleus</location>
    </subcellularLocation>
</comment>
<dbReference type="PANTHER" id="PTHR20208">
    <property type="entry name" value="STRUCTURE-SPECIFIC ENDONUCLEASE SUBUNIT SLX1"/>
    <property type="match status" value="1"/>
</dbReference>
<dbReference type="Gene3D" id="3.40.1440.10">
    <property type="entry name" value="GIY-YIG endonuclease"/>
    <property type="match status" value="1"/>
</dbReference>
<evidence type="ECO:0000256" key="1">
    <source>
        <dbReference type="ARBA" id="ARBA00022722"/>
    </source>
</evidence>
<accession>A0AAJ0BXE2</accession>
<protein>
    <recommendedName>
        <fullName evidence="10">GIY-YIG domain-containing protein</fullName>
    </recommendedName>
</protein>
<sequence length="312" mass="34438">MAILTKPIPPLYTVYVLRSTVTHASLYIGSTPNPPRRLKQHNGDARGGAARTSRSSLRPWEMLALVSGFPSQIAALKFEWALANPHLSLHIPASSRLTVSTQTKRNGQPRRPRPSLASVVSNIHLLVRVPSFARWPLKLHFFSRDAHAAWVKWCATANEPMPRGFPVVTDFGPAEQSSVEDGSEAGPASPWGIHALPLDYEPIKDYVAKGKDVFDFEREGSCVVCSDPMSPSEGIYALCTNSGCEGVGHLSCWSRHMLPVSEQEGSIIPVEGECPKCQGHVRWGDMMKELTIRLRGTKERDKLLGKKRRAKS</sequence>
<dbReference type="Proteomes" id="UP001244011">
    <property type="component" value="Unassembled WGS sequence"/>
</dbReference>
<evidence type="ECO:0000256" key="7">
    <source>
        <dbReference type="ARBA" id="ARBA00023242"/>
    </source>
</evidence>
<dbReference type="GO" id="GO:0000724">
    <property type="term" value="P:double-strand break repair via homologous recombination"/>
    <property type="evidence" value="ECO:0007669"/>
    <property type="project" value="TreeGrafter"/>
</dbReference>
<comment type="similarity">
    <text evidence="8">Belongs to the SLX1 family.</text>
</comment>
<keyword evidence="1 8" id="KW-0540">Nuclease</keyword>
<dbReference type="InterPro" id="IPR027520">
    <property type="entry name" value="Slx1"/>
</dbReference>
<dbReference type="InterPro" id="IPR035901">
    <property type="entry name" value="GIY-YIG_endonuc_sf"/>
</dbReference>
<dbReference type="AlphaFoldDB" id="A0AAJ0BXE2"/>
<dbReference type="Pfam" id="PF01541">
    <property type="entry name" value="GIY-YIG"/>
    <property type="match status" value="1"/>
</dbReference>
<dbReference type="InterPro" id="IPR050381">
    <property type="entry name" value="SLX1_endonuclease"/>
</dbReference>
<evidence type="ECO:0000313" key="11">
    <source>
        <dbReference type="EMBL" id="KAK1766253.1"/>
    </source>
</evidence>
<comment type="caution">
    <text evidence="11">The sequence shown here is derived from an EMBL/GenBank/DDBJ whole genome shotgun (WGS) entry which is preliminary data.</text>
</comment>
<dbReference type="HAMAP" id="MF_03100">
    <property type="entry name" value="Endonuc_su_Slx1"/>
    <property type="match status" value="1"/>
</dbReference>
<dbReference type="PANTHER" id="PTHR20208:SF10">
    <property type="entry name" value="STRUCTURE-SPECIFIC ENDONUCLEASE SUBUNIT SLX1"/>
    <property type="match status" value="1"/>
</dbReference>
<dbReference type="GeneID" id="85311442"/>
<keyword evidence="4 8" id="KW-0378">Hydrolase</keyword>
<gene>
    <name evidence="11" type="ORF">QBC33DRAFT_542325</name>
</gene>
<keyword evidence="5 8" id="KW-0233">DNA recombination</keyword>
<dbReference type="Pfam" id="PF21202">
    <property type="entry name" value="SLX1_C"/>
    <property type="match status" value="1"/>
</dbReference>
<keyword evidence="2 8" id="KW-0255">Endonuclease</keyword>
<feature type="region of interest" description="Disordered" evidence="9">
    <location>
        <begin position="28"/>
        <end position="53"/>
    </location>
</feature>
<dbReference type="GO" id="GO:0017108">
    <property type="term" value="F:5'-flap endonuclease activity"/>
    <property type="evidence" value="ECO:0007669"/>
    <property type="project" value="InterPro"/>
</dbReference>
<organism evidence="11 12">
    <name type="scientific">Phialemonium atrogriseum</name>
    <dbReference type="NCBI Taxonomy" id="1093897"/>
    <lineage>
        <taxon>Eukaryota</taxon>
        <taxon>Fungi</taxon>
        <taxon>Dikarya</taxon>
        <taxon>Ascomycota</taxon>
        <taxon>Pezizomycotina</taxon>
        <taxon>Sordariomycetes</taxon>
        <taxon>Sordariomycetidae</taxon>
        <taxon>Cephalothecales</taxon>
        <taxon>Cephalothecaceae</taxon>
        <taxon>Phialemonium</taxon>
    </lineage>
</organism>
<name>A0AAJ0BXE2_9PEZI</name>
<keyword evidence="7 8" id="KW-0539">Nucleus</keyword>
<dbReference type="CDD" id="cd10455">
    <property type="entry name" value="GIY-YIG_SLX1"/>
    <property type="match status" value="1"/>
</dbReference>
<comment type="function">
    <text evidence="8">Catalytic subunit of the SLX1-SLX4 structure-specific endonuclease that resolves DNA secondary structures generated during DNA repair and recombination. Has endonuclease activity towards branched DNA substrates, introducing single-strand cuts in duplex DNA close to junctions with ss-DNA.</text>
</comment>
<evidence type="ECO:0000256" key="9">
    <source>
        <dbReference type="SAM" id="MobiDB-lite"/>
    </source>
</evidence>
<dbReference type="InterPro" id="IPR048749">
    <property type="entry name" value="SLX1_C"/>
</dbReference>
<dbReference type="PROSITE" id="PS50164">
    <property type="entry name" value="GIY_YIG"/>
    <property type="match status" value="1"/>
</dbReference>
<comment type="caution">
    <text evidence="8">Lacks conserved residue(s) required for the propagation of feature annotation.</text>
</comment>
<dbReference type="EMBL" id="MU839012">
    <property type="protein sequence ID" value="KAK1766253.1"/>
    <property type="molecule type" value="Genomic_DNA"/>
</dbReference>
<comment type="cofactor">
    <cofactor evidence="8">
        <name>a divalent metal cation</name>
        <dbReference type="ChEBI" id="CHEBI:60240"/>
    </cofactor>
</comment>